<evidence type="ECO:0000313" key="2">
    <source>
        <dbReference type="Proteomes" id="UP000499080"/>
    </source>
</evidence>
<keyword evidence="2" id="KW-1185">Reference proteome</keyword>
<dbReference type="Proteomes" id="UP000499080">
    <property type="component" value="Unassembled WGS sequence"/>
</dbReference>
<name>A0A4Y2UP15_ARAVE</name>
<reference evidence="1 2" key="1">
    <citation type="journal article" date="2019" name="Sci. Rep.">
        <title>Orb-weaving spider Araneus ventricosus genome elucidates the spidroin gene catalogue.</title>
        <authorList>
            <person name="Kono N."/>
            <person name="Nakamura H."/>
            <person name="Ohtoshi R."/>
            <person name="Moran D.A.P."/>
            <person name="Shinohara A."/>
            <person name="Yoshida Y."/>
            <person name="Fujiwara M."/>
            <person name="Mori M."/>
            <person name="Tomita M."/>
            <person name="Arakawa K."/>
        </authorList>
    </citation>
    <scope>NUCLEOTIDE SEQUENCE [LARGE SCALE GENOMIC DNA]</scope>
</reference>
<organism evidence="1 2">
    <name type="scientific">Araneus ventricosus</name>
    <name type="common">Orbweaver spider</name>
    <name type="synonym">Epeira ventricosa</name>
    <dbReference type="NCBI Taxonomy" id="182803"/>
    <lineage>
        <taxon>Eukaryota</taxon>
        <taxon>Metazoa</taxon>
        <taxon>Ecdysozoa</taxon>
        <taxon>Arthropoda</taxon>
        <taxon>Chelicerata</taxon>
        <taxon>Arachnida</taxon>
        <taxon>Araneae</taxon>
        <taxon>Araneomorphae</taxon>
        <taxon>Entelegynae</taxon>
        <taxon>Araneoidea</taxon>
        <taxon>Araneidae</taxon>
        <taxon>Araneus</taxon>
    </lineage>
</organism>
<accession>A0A4Y2UP15</accession>
<protein>
    <submittedName>
        <fullName evidence="1">Uncharacterized protein</fullName>
    </submittedName>
</protein>
<dbReference type="EMBL" id="BGPR01038852">
    <property type="protein sequence ID" value="GBO14735.1"/>
    <property type="molecule type" value="Genomic_DNA"/>
</dbReference>
<gene>
    <name evidence="1" type="ORF">AVEN_120360_1</name>
</gene>
<proteinExistence type="predicted"/>
<comment type="caution">
    <text evidence="1">The sequence shown here is derived from an EMBL/GenBank/DDBJ whole genome shotgun (WGS) entry which is preliminary data.</text>
</comment>
<sequence>MKVWRAQFYVHSVGRFYFKESSIDGHFYLIHSVGRSYFKESSIDGHFHLIHFCWTLTQGESSLMDTLPHSLCWTFLLKESSVDGHFHLIHSVGCSTSRRAVLMDTFTSFTLLDVSTSRRAV</sequence>
<evidence type="ECO:0000313" key="1">
    <source>
        <dbReference type="EMBL" id="GBO14735.1"/>
    </source>
</evidence>
<dbReference type="AlphaFoldDB" id="A0A4Y2UP15"/>